<dbReference type="InterPro" id="IPR029062">
    <property type="entry name" value="Class_I_gatase-like"/>
</dbReference>
<keyword evidence="3" id="KW-0804">Transcription</keyword>
<dbReference type="InterPro" id="IPR020449">
    <property type="entry name" value="Tscrpt_reg_AraC-type_HTH"/>
</dbReference>
<organism evidence="5 6">
    <name type="scientific">Achromobacter anxifer</name>
    <dbReference type="NCBI Taxonomy" id="1287737"/>
    <lineage>
        <taxon>Bacteria</taxon>
        <taxon>Pseudomonadati</taxon>
        <taxon>Pseudomonadota</taxon>
        <taxon>Betaproteobacteria</taxon>
        <taxon>Burkholderiales</taxon>
        <taxon>Alcaligenaceae</taxon>
        <taxon>Achromobacter</taxon>
    </lineage>
</organism>
<dbReference type="PANTHER" id="PTHR43280:SF2">
    <property type="entry name" value="HTH-TYPE TRANSCRIPTIONAL REGULATOR EXSA"/>
    <property type="match status" value="1"/>
</dbReference>
<dbReference type="SUPFAM" id="SSF52317">
    <property type="entry name" value="Class I glutamine amidotransferase-like"/>
    <property type="match status" value="1"/>
</dbReference>
<dbReference type="PROSITE" id="PS01124">
    <property type="entry name" value="HTH_ARAC_FAMILY_2"/>
    <property type="match status" value="1"/>
</dbReference>
<feature type="domain" description="HTH araC/xylS-type" evidence="4">
    <location>
        <begin position="237"/>
        <end position="335"/>
    </location>
</feature>
<evidence type="ECO:0000313" key="6">
    <source>
        <dbReference type="Proteomes" id="UP000494117"/>
    </source>
</evidence>
<protein>
    <submittedName>
        <fullName evidence="5">HTH-type transcriptional activator RhaS</fullName>
    </submittedName>
</protein>
<name>A0A6S7CT07_9BURK</name>
<dbReference type="EMBL" id="CADILG010000013">
    <property type="protein sequence ID" value="CAB3860802.1"/>
    <property type="molecule type" value="Genomic_DNA"/>
</dbReference>
<dbReference type="SMART" id="SM00342">
    <property type="entry name" value="HTH_ARAC"/>
    <property type="match status" value="1"/>
</dbReference>
<gene>
    <name evidence="5" type="primary">rhaS_2</name>
    <name evidence="5" type="ORF">LMG26858_02209</name>
</gene>
<dbReference type="SUPFAM" id="SSF46689">
    <property type="entry name" value="Homeodomain-like"/>
    <property type="match status" value="2"/>
</dbReference>
<dbReference type="GO" id="GO:0043565">
    <property type="term" value="F:sequence-specific DNA binding"/>
    <property type="evidence" value="ECO:0007669"/>
    <property type="project" value="InterPro"/>
</dbReference>
<evidence type="ECO:0000256" key="1">
    <source>
        <dbReference type="ARBA" id="ARBA00023015"/>
    </source>
</evidence>
<dbReference type="InterPro" id="IPR018060">
    <property type="entry name" value="HTH_AraC"/>
</dbReference>
<evidence type="ECO:0000313" key="5">
    <source>
        <dbReference type="EMBL" id="CAB3860802.1"/>
    </source>
</evidence>
<reference evidence="5 6" key="1">
    <citation type="submission" date="2020-04" db="EMBL/GenBank/DDBJ databases">
        <authorList>
            <person name="De Canck E."/>
        </authorList>
    </citation>
    <scope>NUCLEOTIDE SEQUENCE [LARGE SCALE GENOMIC DNA]</scope>
    <source>
        <strain evidence="5 6">LMG 26858</strain>
    </source>
</reference>
<dbReference type="Proteomes" id="UP000494117">
    <property type="component" value="Unassembled WGS sequence"/>
</dbReference>
<dbReference type="GO" id="GO:0003700">
    <property type="term" value="F:DNA-binding transcription factor activity"/>
    <property type="evidence" value="ECO:0007669"/>
    <property type="project" value="InterPro"/>
</dbReference>
<dbReference type="Gene3D" id="1.10.10.60">
    <property type="entry name" value="Homeodomain-like"/>
    <property type="match status" value="1"/>
</dbReference>
<keyword evidence="6" id="KW-1185">Reference proteome</keyword>
<proteinExistence type="predicted"/>
<accession>A0A6S7CT07</accession>
<evidence type="ECO:0000256" key="3">
    <source>
        <dbReference type="ARBA" id="ARBA00023163"/>
    </source>
</evidence>
<dbReference type="AlphaFoldDB" id="A0A6S7CT07"/>
<dbReference type="PANTHER" id="PTHR43280">
    <property type="entry name" value="ARAC-FAMILY TRANSCRIPTIONAL REGULATOR"/>
    <property type="match status" value="1"/>
</dbReference>
<dbReference type="InterPro" id="IPR018062">
    <property type="entry name" value="HTH_AraC-typ_CS"/>
</dbReference>
<dbReference type="Pfam" id="PF12833">
    <property type="entry name" value="HTH_18"/>
    <property type="match status" value="1"/>
</dbReference>
<dbReference type="Gene3D" id="3.40.50.880">
    <property type="match status" value="1"/>
</dbReference>
<evidence type="ECO:0000259" key="4">
    <source>
        <dbReference type="PROSITE" id="PS01124"/>
    </source>
</evidence>
<keyword evidence="1" id="KW-0805">Transcription regulation</keyword>
<sequence>MGAASDNYPLHVDLLQPAGRLNGPIHAAIDTFRTANGIARSRGGQASGHVVTWRCAGEAPPAGADPAPSQLCFMPPGAPDAAQQRAIFVPPLETVSVPQLRACVASNEAVLREIRNAVADKRYVCAVGTGVWLVAAAGVLDRMQAPVQWAYQSGFARTHPDLAIANEPIVWAGERILLANAPSLAYDCVLELMERTGIAGLAGASRDKLVFDPARQFIASTLPIEKVSGLTRDSPLYRSVQWLLAHAQEAVTIGDAAQHAAVSERTLARLFRLHLATTPHEFLTDIRMRKSQMWLEVTLRSVEDIANDCGYLDVAAFRRAFKRKFGLTPADYRREYTQRGPRARWKMEQYGSEA</sequence>
<dbReference type="RefSeq" id="WP_175207096.1">
    <property type="nucleotide sequence ID" value="NZ_CADILG010000013.1"/>
</dbReference>
<evidence type="ECO:0000256" key="2">
    <source>
        <dbReference type="ARBA" id="ARBA00023125"/>
    </source>
</evidence>
<dbReference type="PROSITE" id="PS00041">
    <property type="entry name" value="HTH_ARAC_FAMILY_1"/>
    <property type="match status" value="1"/>
</dbReference>
<dbReference type="PRINTS" id="PR00032">
    <property type="entry name" value="HTHARAC"/>
</dbReference>
<keyword evidence="2" id="KW-0238">DNA-binding</keyword>
<dbReference type="InterPro" id="IPR009057">
    <property type="entry name" value="Homeodomain-like_sf"/>
</dbReference>